<name>A0A2M6YQ06_9BACT</name>
<comment type="caution">
    <text evidence="1">The sequence shown here is derived from an EMBL/GenBank/DDBJ whole genome shotgun (WGS) entry which is preliminary data.</text>
</comment>
<reference evidence="2" key="1">
    <citation type="submission" date="2017-09" db="EMBL/GenBank/DDBJ databases">
        <title>Depth-based differentiation of microbial function through sediment-hosted aquifers and enrichment of novel symbionts in the deep terrestrial subsurface.</title>
        <authorList>
            <person name="Probst A.J."/>
            <person name="Ladd B."/>
            <person name="Jarett J.K."/>
            <person name="Geller-Mcgrath D.E."/>
            <person name="Sieber C.M.K."/>
            <person name="Emerson J.B."/>
            <person name="Anantharaman K."/>
            <person name="Thomas B.C."/>
            <person name="Malmstrom R."/>
            <person name="Stieglmeier M."/>
            <person name="Klingl A."/>
            <person name="Woyke T."/>
            <person name="Ryan C.M."/>
            <person name="Banfield J.F."/>
        </authorList>
    </citation>
    <scope>NUCLEOTIDE SEQUENCE [LARGE SCALE GENOMIC DNA]</scope>
</reference>
<dbReference type="InterPro" id="IPR009241">
    <property type="entry name" value="HigB-like"/>
</dbReference>
<proteinExistence type="predicted"/>
<gene>
    <name evidence="1" type="ORF">COT04_01310</name>
</gene>
<evidence type="ECO:0000313" key="1">
    <source>
        <dbReference type="EMBL" id="PIU33202.1"/>
    </source>
</evidence>
<dbReference type="AlphaFoldDB" id="A0A2M6YQ06"/>
<sequence length="115" mass="13494">MPKWKIDYYDVPSGKKPVEEFIQNLSEKPRSRVYNTLELLAELGVNLGLPHAKKVTGTPLWELRILGENSLRFFYVAKIGQVFLLLHGFSKKKQKTPRKEIKIALERLKEYRKRP</sequence>
<dbReference type="EMBL" id="PEXA01000041">
    <property type="protein sequence ID" value="PIU33202.1"/>
    <property type="molecule type" value="Genomic_DNA"/>
</dbReference>
<protein>
    <submittedName>
        <fullName evidence="1">Type II toxin-antitoxin system RelE/ParE family toxin</fullName>
    </submittedName>
</protein>
<dbReference type="Proteomes" id="UP000229559">
    <property type="component" value="Unassembled WGS sequence"/>
</dbReference>
<accession>A0A2M6YQ06</accession>
<organism evidence="1 2">
    <name type="scientific">Candidatus Shapirobacteria bacterium CG07_land_8_20_14_0_80_39_12</name>
    <dbReference type="NCBI Taxonomy" id="1974480"/>
    <lineage>
        <taxon>Bacteria</taxon>
        <taxon>Candidatus Shapironibacteriota</taxon>
    </lineage>
</organism>
<dbReference type="Pfam" id="PF05973">
    <property type="entry name" value="Gp49"/>
    <property type="match status" value="1"/>
</dbReference>
<evidence type="ECO:0000313" key="2">
    <source>
        <dbReference type="Proteomes" id="UP000229559"/>
    </source>
</evidence>